<dbReference type="EMBL" id="CAFBOT010000107">
    <property type="protein sequence ID" value="CAB4990822.1"/>
    <property type="molecule type" value="Genomic_DNA"/>
</dbReference>
<dbReference type="InterPro" id="IPR008274">
    <property type="entry name" value="AldOxase/xan_DH_MoCoBD1"/>
</dbReference>
<dbReference type="InterPro" id="IPR046867">
    <property type="entry name" value="AldOxase/xan_DH_MoCoBD2"/>
</dbReference>
<dbReference type="PANTHER" id="PTHR11908:SF132">
    <property type="entry name" value="ALDEHYDE OXIDASE 1-RELATED"/>
    <property type="match status" value="1"/>
</dbReference>
<sequence length="762" mass="80594">MAGSILGNRVLRKEDPKFLTTGGVYVDDLHDEPLLAGALHATYVRSTVAHANILGIDVSEALLAPGVVAIYTATDLGLQPTPATYNPTALRTLLATEKVRYVGEPIAVILTERADQGEDATERVIIDYEPLEVLIDIEQAMDSSTLIFEGVGSNIVFDTTALGMPDLTGDELFADCEVVVRGRFVNQRVAPCPLEVRGSAAMWDTNGRLIQWLSTQGAQGARDTILAANGLQLGQARIITPDVGGGFGAKIGAYPEEILLGKISAKAGRPIRWHETRSESMVALGHGRAQIQYISIGGSRDGKVSAYQLKVLQDSGAWVDVGAILAPFMTRPMASGVYDIPKIEVRTISVVTNTTPTVPYRGAGRPEATAAIERAMDLFALEIGKDAAEVRRINLISKFMEPHTTAIGQTYDVGDYEVSLDKALQVANYKQLRADQAARRASGSNKQLGIGVSVYVEITGGTTPGEVAKIEITPEGRAVVYTGTSPHGQGHVTSWSMIASEQTGIDMNDIDVVWGDTDLVPVGGGTMGSRSLQQGGAAVHVAAIELVEQARKHAARLLEANEADVVFDKDNTAFHVAGTPAVAKTWADLSTALLGDGGLVQETTFTAGGPTFPFGAHVSVVEVDIETGRVQLIRHVACDDAGVVLNPLILDGQIHGGVAQGAAQALLEEVAYDQDGNPITSNFADYGFISAAELPSFEVVHMETPTPRNPLGAKGIGESGTIGSTPAVQSAVVDAVSHLGVRHIDMPATAERVWQAINAARK</sequence>
<dbReference type="SUPFAM" id="SSF56003">
    <property type="entry name" value="Molybdenum cofactor-binding domain"/>
    <property type="match status" value="1"/>
</dbReference>
<name>A0A6J7NJA4_9ZZZZ</name>
<accession>A0A6J7NJA4</accession>
<dbReference type="SMART" id="SM01008">
    <property type="entry name" value="Ald_Xan_dh_C"/>
    <property type="match status" value="1"/>
</dbReference>
<evidence type="ECO:0000256" key="2">
    <source>
        <dbReference type="ARBA" id="ARBA00023002"/>
    </source>
</evidence>
<dbReference type="Gene3D" id="3.30.365.10">
    <property type="entry name" value="Aldehyde oxidase/xanthine dehydrogenase, molybdopterin binding domain"/>
    <property type="match status" value="4"/>
</dbReference>
<dbReference type="Pfam" id="PF20256">
    <property type="entry name" value="MoCoBD_2"/>
    <property type="match status" value="1"/>
</dbReference>
<dbReference type="PANTHER" id="PTHR11908">
    <property type="entry name" value="XANTHINE DEHYDROGENASE"/>
    <property type="match status" value="1"/>
</dbReference>
<dbReference type="InterPro" id="IPR000674">
    <property type="entry name" value="Ald_Oxase/Xan_DH_a/b"/>
</dbReference>
<keyword evidence="1" id="KW-0500">Molybdenum</keyword>
<dbReference type="InterPro" id="IPR036856">
    <property type="entry name" value="Ald_Oxase/Xan_DH_a/b_sf"/>
</dbReference>
<organism evidence="5">
    <name type="scientific">freshwater metagenome</name>
    <dbReference type="NCBI Taxonomy" id="449393"/>
    <lineage>
        <taxon>unclassified sequences</taxon>
        <taxon>metagenomes</taxon>
        <taxon>ecological metagenomes</taxon>
    </lineage>
</organism>
<evidence type="ECO:0000256" key="1">
    <source>
        <dbReference type="ARBA" id="ARBA00022505"/>
    </source>
</evidence>
<dbReference type="GO" id="GO:0005506">
    <property type="term" value="F:iron ion binding"/>
    <property type="evidence" value="ECO:0007669"/>
    <property type="project" value="InterPro"/>
</dbReference>
<proteinExistence type="predicted"/>
<dbReference type="SUPFAM" id="SSF54665">
    <property type="entry name" value="CO dehydrogenase molybdoprotein N-domain-like"/>
    <property type="match status" value="1"/>
</dbReference>
<dbReference type="Pfam" id="PF01315">
    <property type="entry name" value="Ald_Xan_dh_C"/>
    <property type="match status" value="1"/>
</dbReference>
<feature type="domain" description="Aldehyde oxidase/xanthine dehydrogenase a/b hammerhead" evidence="3">
    <location>
        <begin position="21"/>
        <end position="132"/>
    </location>
</feature>
<protein>
    <submittedName>
        <fullName evidence="5">Unannotated protein</fullName>
    </submittedName>
</protein>
<evidence type="ECO:0000313" key="4">
    <source>
        <dbReference type="EMBL" id="CAB4759851.1"/>
    </source>
</evidence>
<evidence type="ECO:0000259" key="3">
    <source>
        <dbReference type="SMART" id="SM01008"/>
    </source>
</evidence>
<dbReference type="InterPro" id="IPR037165">
    <property type="entry name" value="AldOxase/xan_DH_Mopterin-bd_sf"/>
</dbReference>
<reference evidence="5" key="1">
    <citation type="submission" date="2020-05" db="EMBL/GenBank/DDBJ databases">
        <authorList>
            <person name="Chiriac C."/>
            <person name="Salcher M."/>
            <person name="Ghai R."/>
            <person name="Kavagutti S V."/>
        </authorList>
    </citation>
    <scope>NUCLEOTIDE SEQUENCE</scope>
</reference>
<dbReference type="InterPro" id="IPR016208">
    <property type="entry name" value="Ald_Oxase/xanthine_DH-like"/>
</dbReference>
<evidence type="ECO:0000313" key="5">
    <source>
        <dbReference type="EMBL" id="CAB4990822.1"/>
    </source>
</evidence>
<dbReference type="Pfam" id="PF02738">
    <property type="entry name" value="MoCoBD_1"/>
    <property type="match status" value="1"/>
</dbReference>
<gene>
    <name evidence="4" type="ORF">UFOPK2872_00441</name>
    <name evidence="5" type="ORF">UFOPK4000_00688</name>
</gene>
<dbReference type="GO" id="GO:0016491">
    <property type="term" value="F:oxidoreductase activity"/>
    <property type="evidence" value="ECO:0007669"/>
    <property type="project" value="UniProtKB-KW"/>
</dbReference>
<keyword evidence="2" id="KW-0560">Oxidoreductase</keyword>
<dbReference type="EMBL" id="CAEZZM010000035">
    <property type="protein sequence ID" value="CAB4759851.1"/>
    <property type="molecule type" value="Genomic_DNA"/>
</dbReference>
<dbReference type="AlphaFoldDB" id="A0A6J7NJA4"/>
<dbReference type="Gene3D" id="3.90.1170.50">
    <property type="entry name" value="Aldehyde oxidase/xanthine dehydrogenase, a/b hammerhead"/>
    <property type="match status" value="1"/>
</dbReference>